<protein>
    <recommendedName>
        <fullName evidence="3">DUF4136 domain-containing protein</fullName>
    </recommendedName>
</protein>
<dbReference type="InParanoid" id="A0A146GE08"/>
<organism evidence="1 2">
    <name type="scientific">Terrimicrobium sacchariphilum</name>
    <dbReference type="NCBI Taxonomy" id="690879"/>
    <lineage>
        <taxon>Bacteria</taxon>
        <taxon>Pseudomonadati</taxon>
        <taxon>Verrucomicrobiota</taxon>
        <taxon>Terrimicrobiia</taxon>
        <taxon>Terrimicrobiales</taxon>
        <taxon>Terrimicrobiaceae</taxon>
        <taxon>Terrimicrobium</taxon>
    </lineage>
</organism>
<dbReference type="EMBL" id="BDCO01000002">
    <property type="protein sequence ID" value="GAT34887.1"/>
    <property type="molecule type" value="Genomic_DNA"/>
</dbReference>
<dbReference type="Proteomes" id="UP000076023">
    <property type="component" value="Unassembled WGS sequence"/>
</dbReference>
<accession>A0A146GE08</accession>
<gene>
    <name evidence="1" type="ORF">TSACC_23321</name>
</gene>
<dbReference type="RefSeq" id="WP_075080480.1">
    <property type="nucleotide sequence ID" value="NZ_BDCO01000002.1"/>
</dbReference>
<dbReference type="OrthoDB" id="9823643at2"/>
<reference evidence="2" key="1">
    <citation type="journal article" date="2017" name="Genome Announc.">
        <title>Draft Genome Sequence of Terrimicrobium sacchariphilum NM-5T, a Facultative Anaerobic Soil Bacterium of the Class Spartobacteria.</title>
        <authorList>
            <person name="Qiu Y.L."/>
            <person name="Tourlousse D.M."/>
            <person name="Matsuura N."/>
            <person name="Ohashi A."/>
            <person name="Sekiguchi Y."/>
        </authorList>
    </citation>
    <scope>NUCLEOTIDE SEQUENCE [LARGE SCALE GENOMIC DNA]</scope>
    <source>
        <strain evidence="2">NM-5</strain>
    </source>
</reference>
<sequence>MEPGINAKAEIGDAKIARGSVAVVPDVSMPDAAEANHLVALVSQALKDAGFRVKSSPDEADVIVIPSLAYSTPTVDAAEMTRFSREGFQPATVGNQSGMTYSTFSFSSLDEVRTPAPSMAPQKCGLRITAVTKKDWFDTDKTRNVERVWRVIAVTSTNGRSQDEIVIALVQAATTKLRAIQAVAKGDAPPPAVSQ</sequence>
<evidence type="ECO:0008006" key="3">
    <source>
        <dbReference type="Google" id="ProtNLM"/>
    </source>
</evidence>
<dbReference type="AlphaFoldDB" id="A0A146GE08"/>
<name>A0A146GE08_TERSA</name>
<comment type="caution">
    <text evidence="1">The sequence shown here is derived from an EMBL/GenBank/DDBJ whole genome shotgun (WGS) entry which is preliminary data.</text>
</comment>
<keyword evidence="2" id="KW-1185">Reference proteome</keyword>
<evidence type="ECO:0000313" key="1">
    <source>
        <dbReference type="EMBL" id="GAT34887.1"/>
    </source>
</evidence>
<proteinExistence type="predicted"/>
<evidence type="ECO:0000313" key="2">
    <source>
        <dbReference type="Proteomes" id="UP000076023"/>
    </source>
</evidence>